<dbReference type="Proteomes" id="UP000607559">
    <property type="component" value="Unassembled WGS sequence"/>
</dbReference>
<dbReference type="AlphaFoldDB" id="A0A8J2UDE1"/>
<dbReference type="InterPro" id="IPR029063">
    <property type="entry name" value="SAM-dependent_MTases_sf"/>
</dbReference>
<feature type="domain" description="Methyltransferase type 11" evidence="4">
    <location>
        <begin position="62"/>
        <end position="152"/>
    </location>
</feature>
<dbReference type="InterPro" id="IPR013216">
    <property type="entry name" value="Methyltransf_11"/>
</dbReference>
<dbReference type="PANTHER" id="PTHR44942:SF4">
    <property type="entry name" value="METHYLTRANSFERASE TYPE 11 DOMAIN-CONTAINING PROTEIN"/>
    <property type="match status" value="1"/>
</dbReference>
<dbReference type="InterPro" id="IPR051052">
    <property type="entry name" value="Diverse_substrate_MTase"/>
</dbReference>
<dbReference type="GO" id="GO:0032259">
    <property type="term" value="P:methylation"/>
    <property type="evidence" value="ECO:0007669"/>
    <property type="project" value="UniProtKB-KW"/>
</dbReference>
<protein>
    <submittedName>
        <fullName evidence="5">Methyltransferase type 11</fullName>
    </submittedName>
</protein>
<dbReference type="Gene3D" id="3.40.50.150">
    <property type="entry name" value="Vaccinia Virus protein VP39"/>
    <property type="match status" value="1"/>
</dbReference>
<evidence type="ECO:0000256" key="3">
    <source>
        <dbReference type="ARBA" id="ARBA00022679"/>
    </source>
</evidence>
<sequence>MKLSYISRMTLNQKSLLNLEFGREAFGADPAGYHAARPAYPDWVFETLRDRCGLRQHTSTFEIGAGTGTATRQLLDFGASPLIAIEPNEHLANFLRATIPDEALSVSIAPFEDVVLQEGGFDLGFSATAFHWLNEDLALVKVARLLRPGGWWAMVWNVFGDPNRADPFHEATKALLDGAASPAEGIGNLPFALDVEARLAALDRTNAFDVVEHKTSAWSIVLDPAQTVALYATYSNINARSDREAVLAELGHIARIQFNGRVTRNMITSLYIARHRMAS</sequence>
<evidence type="ECO:0000259" key="4">
    <source>
        <dbReference type="Pfam" id="PF08241"/>
    </source>
</evidence>
<gene>
    <name evidence="5" type="ORF">GCM10011511_26800</name>
</gene>
<dbReference type="EMBL" id="BMJC01000003">
    <property type="protein sequence ID" value="GGB02172.1"/>
    <property type="molecule type" value="Genomic_DNA"/>
</dbReference>
<keyword evidence="6" id="KW-1185">Reference proteome</keyword>
<evidence type="ECO:0000256" key="1">
    <source>
        <dbReference type="ARBA" id="ARBA00008361"/>
    </source>
</evidence>
<dbReference type="CDD" id="cd02440">
    <property type="entry name" value="AdoMet_MTases"/>
    <property type="match status" value="1"/>
</dbReference>
<evidence type="ECO:0000256" key="2">
    <source>
        <dbReference type="ARBA" id="ARBA00022603"/>
    </source>
</evidence>
<dbReference type="PANTHER" id="PTHR44942">
    <property type="entry name" value="METHYLTRANSF_11 DOMAIN-CONTAINING PROTEIN"/>
    <property type="match status" value="1"/>
</dbReference>
<proteinExistence type="inferred from homology"/>
<keyword evidence="2 5" id="KW-0489">Methyltransferase</keyword>
<dbReference type="SUPFAM" id="SSF53335">
    <property type="entry name" value="S-adenosyl-L-methionine-dependent methyltransferases"/>
    <property type="match status" value="1"/>
</dbReference>
<dbReference type="GO" id="GO:0008757">
    <property type="term" value="F:S-adenosylmethionine-dependent methyltransferase activity"/>
    <property type="evidence" value="ECO:0007669"/>
    <property type="project" value="InterPro"/>
</dbReference>
<dbReference type="Pfam" id="PF08241">
    <property type="entry name" value="Methyltransf_11"/>
    <property type="match status" value="1"/>
</dbReference>
<accession>A0A8J2UDE1</accession>
<evidence type="ECO:0000313" key="6">
    <source>
        <dbReference type="Proteomes" id="UP000607559"/>
    </source>
</evidence>
<name>A0A8J2UDE1_9BACT</name>
<evidence type="ECO:0000313" key="5">
    <source>
        <dbReference type="EMBL" id="GGB02172.1"/>
    </source>
</evidence>
<reference evidence="5" key="2">
    <citation type="submission" date="2020-09" db="EMBL/GenBank/DDBJ databases">
        <authorList>
            <person name="Sun Q."/>
            <person name="Zhou Y."/>
        </authorList>
    </citation>
    <scope>NUCLEOTIDE SEQUENCE</scope>
    <source>
        <strain evidence="5">CGMCC 1.15448</strain>
    </source>
</reference>
<comment type="caution">
    <text evidence="5">The sequence shown here is derived from an EMBL/GenBank/DDBJ whole genome shotgun (WGS) entry which is preliminary data.</text>
</comment>
<organism evidence="5 6">
    <name type="scientific">Puia dinghuensis</name>
    <dbReference type="NCBI Taxonomy" id="1792502"/>
    <lineage>
        <taxon>Bacteria</taxon>
        <taxon>Pseudomonadati</taxon>
        <taxon>Bacteroidota</taxon>
        <taxon>Chitinophagia</taxon>
        <taxon>Chitinophagales</taxon>
        <taxon>Chitinophagaceae</taxon>
        <taxon>Puia</taxon>
    </lineage>
</organism>
<keyword evidence="3" id="KW-0808">Transferase</keyword>
<reference evidence="5" key="1">
    <citation type="journal article" date="2014" name="Int. J. Syst. Evol. Microbiol.">
        <title>Complete genome sequence of Corynebacterium casei LMG S-19264T (=DSM 44701T), isolated from a smear-ripened cheese.</title>
        <authorList>
            <consortium name="US DOE Joint Genome Institute (JGI-PGF)"/>
            <person name="Walter F."/>
            <person name="Albersmeier A."/>
            <person name="Kalinowski J."/>
            <person name="Ruckert C."/>
        </authorList>
    </citation>
    <scope>NUCLEOTIDE SEQUENCE</scope>
    <source>
        <strain evidence="5">CGMCC 1.15448</strain>
    </source>
</reference>
<comment type="similarity">
    <text evidence="1">Belongs to the methyltransferase superfamily.</text>
</comment>